<evidence type="ECO:0000313" key="5">
    <source>
        <dbReference type="Proteomes" id="UP000199632"/>
    </source>
</evidence>
<dbReference type="NCBIfam" id="TIGR01167">
    <property type="entry name" value="LPXTG_anchor"/>
    <property type="match status" value="1"/>
</dbReference>
<evidence type="ECO:0000256" key="3">
    <source>
        <dbReference type="SAM" id="SignalP"/>
    </source>
</evidence>
<keyword evidence="2" id="KW-0472">Membrane</keyword>
<keyword evidence="2" id="KW-1133">Transmembrane helix</keyword>
<evidence type="ECO:0000256" key="1">
    <source>
        <dbReference type="SAM" id="MobiDB-lite"/>
    </source>
</evidence>
<dbReference type="AlphaFoldDB" id="A0A1H3R6S2"/>
<keyword evidence="2" id="KW-0812">Transmembrane</keyword>
<feature type="compositionally biased region" description="Pro residues" evidence="1">
    <location>
        <begin position="56"/>
        <end position="68"/>
    </location>
</feature>
<dbReference type="Proteomes" id="UP000199632">
    <property type="component" value="Unassembled WGS sequence"/>
</dbReference>
<keyword evidence="5" id="KW-1185">Reference proteome</keyword>
<accession>A0A1H3R6S2</accession>
<feature type="transmembrane region" description="Helical" evidence="2">
    <location>
        <begin position="84"/>
        <end position="107"/>
    </location>
</feature>
<dbReference type="RefSeq" id="WP_090793216.1">
    <property type="nucleotide sequence ID" value="NZ_BOND01000008.1"/>
</dbReference>
<name>A0A1H3R6S2_9ACTN</name>
<feature type="signal peptide" evidence="3">
    <location>
        <begin position="1"/>
        <end position="18"/>
    </location>
</feature>
<protein>
    <submittedName>
        <fullName evidence="4">LPXTG-motif cell wall anchor domain-containing protein</fullName>
    </submittedName>
</protein>
<organism evidence="4 5">
    <name type="scientific">Asanoa ishikariensis</name>
    <dbReference type="NCBI Taxonomy" id="137265"/>
    <lineage>
        <taxon>Bacteria</taxon>
        <taxon>Bacillati</taxon>
        <taxon>Actinomycetota</taxon>
        <taxon>Actinomycetes</taxon>
        <taxon>Micromonosporales</taxon>
        <taxon>Micromonosporaceae</taxon>
        <taxon>Asanoa</taxon>
    </lineage>
</organism>
<sequence length="119" mass="12001">MKRAAFVLLVALGVPAVAAVPGPPAQAAVIAPTPGPSGARVDLTVRIAPNPSTTPTTPPPTTAPPTTEPPDEDPGGGDLPRTGAAIMMIALVGGLFVAGGVLLRVLARRRADAERWMAR</sequence>
<gene>
    <name evidence="4" type="ORF">SAMN05421684_3521</name>
</gene>
<evidence type="ECO:0000256" key="2">
    <source>
        <dbReference type="SAM" id="Phobius"/>
    </source>
</evidence>
<feature type="region of interest" description="Disordered" evidence="1">
    <location>
        <begin position="47"/>
        <end position="81"/>
    </location>
</feature>
<reference evidence="5" key="1">
    <citation type="submission" date="2016-10" db="EMBL/GenBank/DDBJ databases">
        <authorList>
            <person name="Varghese N."/>
            <person name="Submissions S."/>
        </authorList>
    </citation>
    <scope>NUCLEOTIDE SEQUENCE [LARGE SCALE GENOMIC DNA]</scope>
    <source>
        <strain evidence="5">DSM 44718</strain>
    </source>
</reference>
<proteinExistence type="predicted"/>
<keyword evidence="3" id="KW-0732">Signal</keyword>
<evidence type="ECO:0000313" key="4">
    <source>
        <dbReference type="EMBL" id="SDZ21286.1"/>
    </source>
</evidence>
<dbReference type="EMBL" id="FNQB01000002">
    <property type="protein sequence ID" value="SDZ21286.1"/>
    <property type="molecule type" value="Genomic_DNA"/>
</dbReference>
<feature type="chain" id="PRO_5039473642" evidence="3">
    <location>
        <begin position="19"/>
        <end position="119"/>
    </location>
</feature>
<dbReference type="STRING" id="137265.SAMN05421684_3521"/>